<dbReference type="InterPro" id="IPR016181">
    <property type="entry name" value="Acyl_CoA_acyltransferase"/>
</dbReference>
<dbReference type="Proteomes" id="UP000188318">
    <property type="component" value="Unassembled WGS sequence"/>
</dbReference>
<dbReference type="Pfam" id="PF13302">
    <property type="entry name" value="Acetyltransf_3"/>
    <property type="match status" value="1"/>
</dbReference>
<dbReference type="Gene3D" id="3.40.630.30">
    <property type="match status" value="1"/>
</dbReference>
<dbReference type="PROSITE" id="PS51186">
    <property type="entry name" value="GNAT"/>
    <property type="match status" value="1"/>
</dbReference>
<feature type="domain" description="N-acetyltransferase" evidence="1">
    <location>
        <begin position="30"/>
        <end position="194"/>
    </location>
</feature>
<dbReference type="VEuPathDB" id="FungiDB:ASPCADRAFT_210444"/>
<evidence type="ECO:0000313" key="4">
    <source>
        <dbReference type="Proteomes" id="UP000188318"/>
    </source>
</evidence>
<evidence type="ECO:0000259" key="1">
    <source>
        <dbReference type="PROSITE" id="PS51186"/>
    </source>
</evidence>
<dbReference type="OrthoDB" id="41238at2759"/>
<dbReference type="GO" id="GO:0008999">
    <property type="term" value="F:protein-N-terminal-alanine acetyltransferase activity"/>
    <property type="evidence" value="ECO:0007669"/>
    <property type="project" value="TreeGrafter"/>
</dbReference>
<dbReference type="PANTHER" id="PTHR43441:SF2">
    <property type="entry name" value="FAMILY ACETYLTRANSFERASE, PUTATIVE (AFU_ORTHOLOGUE AFUA_7G00850)-RELATED"/>
    <property type="match status" value="1"/>
</dbReference>
<dbReference type="InterPro" id="IPR051908">
    <property type="entry name" value="Ribosomal_N-acetyltransferase"/>
</dbReference>
<evidence type="ECO:0000313" key="3">
    <source>
        <dbReference type="EMBL" id="OOF92003.1"/>
    </source>
</evidence>
<accession>A0A1R3RC07</accession>
<evidence type="ECO:0000313" key="2">
    <source>
        <dbReference type="EMBL" id="OOF92001.1"/>
    </source>
</evidence>
<name>A0A1R3RC07_ASPC5</name>
<keyword evidence="4" id="KW-1185">Reference proteome</keyword>
<dbReference type="PANTHER" id="PTHR43441">
    <property type="entry name" value="RIBOSOMAL-PROTEIN-SERINE ACETYLTRANSFERASE"/>
    <property type="match status" value="1"/>
</dbReference>
<proteinExistence type="predicted"/>
<dbReference type="SUPFAM" id="SSF55729">
    <property type="entry name" value="Acyl-CoA N-acyltransferases (Nat)"/>
    <property type="match status" value="1"/>
</dbReference>
<dbReference type="EMBL" id="KV907508">
    <property type="protein sequence ID" value="OOF92003.1"/>
    <property type="molecule type" value="Genomic_DNA"/>
</dbReference>
<dbReference type="VEuPathDB" id="FungiDB:ASPCADRAFT_55648"/>
<dbReference type="InterPro" id="IPR000182">
    <property type="entry name" value="GNAT_dom"/>
</dbReference>
<dbReference type="OMA" id="FGAPMQR"/>
<sequence length="243" mass="27602">MAYTRVRGPLVSLSPAGLPSPDTVLSGQFVRLERLESKHAADLFNLVGGDDPARTWLWDFMPDGPYDQFDAFEATVASRSTSSDPLFFAIIDRRSTAPTFEKAVGYVSLMRITPEHWTVEIGHVLFSSALQRTAGATEAIYLLARHAFDDLHYRRVEWKCNALNIPSRKAAVRLGFTYEGAFRQHMVVKGRNRDTSWFSLLQSEWQQWVQDAIAQWLDAGNFHVDGAQKKRLQDFRPAPKGQW</sequence>
<dbReference type="EMBL" id="KV907508">
    <property type="protein sequence ID" value="OOF92001.1"/>
    <property type="molecule type" value="Genomic_DNA"/>
</dbReference>
<dbReference type="GO" id="GO:1990189">
    <property type="term" value="F:protein N-terminal-serine acetyltransferase activity"/>
    <property type="evidence" value="ECO:0007669"/>
    <property type="project" value="TreeGrafter"/>
</dbReference>
<organism evidence="3 4">
    <name type="scientific">Aspergillus carbonarius (strain ITEM 5010)</name>
    <dbReference type="NCBI Taxonomy" id="602072"/>
    <lineage>
        <taxon>Eukaryota</taxon>
        <taxon>Fungi</taxon>
        <taxon>Dikarya</taxon>
        <taxon>Ascomycota</taxon>
        <taxon>Pezizomycotina</taxon>
        <taxon>Eurotiomycetes</taxon>
        <taxon>Eurotiomycetidae</taxon>
        <taxon>Eurotiales</taxon>
        <taxon>Aspergillaceae</taxon>
        <taxon>Aspergillus</taxon>
        <taxon>Aspergillus subgen. Circumdati</taxon>
    </lineage>
</organism>
<dbReference type="AlphaFoldDB" id="A0A1R3RC07"/>
<gene>
    <name evidence="2" type="ORF">ASPCADRAFT_210444</name>
    <name evidence="3" type="ORF">ASPCADRAFT_55648</name>
</gene>
<dbReference type="FunFam" id="3.40.630.30:FF:000047">
    <property type="entry name" value="Acetyltransferase, GNAT family"/>
    <property type="match status" value="1"/>
</dbReference>
<protein>
    <recommendedName>
        <fullName evidence="1">N-acetyltransferase domain-containing protein</fullName>
    </recommendedName>
</protein>
<reference evidence="3" key="1">
    <citation type="submission" date="2016-12" db="EMBL/GenBank/DDBJ databases">
        <authorList>
            <consortium name="DOE Joint Genome Institute"/>
            <person name="Riley R."/>
            <person name="Kuo A."/>
            <person name="Sun H."/>
            <person name="Pangilinan J."/>
            <person name="Culley D."/>
            <person name="Salamov A."/>
            <person name="Magnuson J."/>
            <person name="Bruno K."/>
            <person name="Henrissat B."/>
            <person name="Berka R."/>
            <person name="Tsang A."/>
            <person name="Barry K."/>
            <person name="lapidus A."/>
            <person name="Martin J."/>
            <person name="Lindquist E."/>
            <person name="Wang Z."/>
            <person name="Baker S."/>
            <person name="Grigoriev I."/>
            <person name="Nordberg H.P."/>
            <person name="Cantor M.N."/>
            <person name="Hua S.X."/>
        </authorList>
    </citation>
    <scope>NUCLEOTIDE SEQUENCE [LARGE SCALE GENOMIC DNA]</scope>
    <source>
        <strain evidence="3">ITEM 5010</strain>
    </source>
</reference>
<reference evidence="4" key="2">
    <citation type="journal article" date="2017" name="Genome Biol.">
        <title>Comparative genomics reveals high biological diversity and specific adaptations in the industrially and medically important fungal genus Aspergillus.</title>
        <authorList>
            <person name="de Vries R.P."/>
            <person name="Riley R."/>
            <person name="Wiebenga A."/>
            <person name="Aguilar-Osorio G."/>
            <person name="Amillis S."/>
            <person name="Uchima C.A."/>
            <person name="Anderluh G."/>
            <person name="Asadollahi M."/>
            <person name="Askin M."/>
            <person name="Barry K."/>
            <person name="Battaglia E."/>
            <person name="Bayram O."/>
            <person name="Benocci T."/>
            <person name="Braus-Stromeyer S.A."/>
            <person name="Caldana C."/>
            <person name="Canovas D."/>
            <person name="Cerqueira G.C."/>
            <person name="Chen F."/>
            <person name="Chen W."/>
            <person name="Choi C."/>
            <person name="Clum A."/>
            <person name="Dos Santos R.A."/>
            <person name="Damasio A.R."/>
            <person name="Diallinas G."/>
            <person name="Emri T."/>
            <person name="Fekete E."/>
            <person name="Flipphi M."/>
            <person name="Freyberg S."/>
            <person name="Gallo A."/>
            <person name="Gournas C."/>
            <person name="Habgood R."/>
            <person name="Hainaut M."/>
            <person name="Harispe M.L."/>
            <person name="Henrissat B."/>
            <person name="Hilden K.S."/>
            <person name="Hope R."/>
            <person name="Hossain A."/>
            <person name="Karabika E."/>
            <person name="Karaffa L."/>
            <person name="Karanyi Z."/>
            <person name="Krasevec N."/>
            <person name="Kuo A."/>
            <person name="Kusch H."/>
            <person name="LaButti K."/>
            <person name="Lagendijk E.L."/>
            <person name="Lapidus A."/>
            <person name="Levasseur A."/>
            <person name="Lindquist E."/>
            <person name="Lipzen A."/>
            <person name="Logrieco A.F."/>
            <person name="MacCabe A."/>
            <person name="Maekelae M.R."/>
            <person name="Malavazi I."/>
            <person name="Melin P."/>
            <person name="Meyer V."/>
            <person name="Mielnichuk N."/>
            <person name="Miskei M."/>
            <person name="Molnar A.P."/>
            <person name="Mule G."/>
            <person name="Ngan C.Y."/>
            <person name="Orejas M."/>
            <person name="Orosz E."/>
            <person name="Ouedraogo J.P."/>
            <person name="Overkamp K.M."/>
            <person name="Park H.-S."/>
            <person name="Perrone G."/>
            <person name="Piumi F."/>
            <person name="Punt P.J."/>
            <person name="Ram A.F."/>
            <person name="Ramon A."/>
            <person name="Rauscher S."/>
            <person name="Record E."/>
            <person name="Riano-Pachon D.M."/>
            <person name="Robert V."/>
            <person name="Roehrig J."/>
            <person name="Ruller R."/>
            <person name="Salamov A."/>
            <person name="Salih N.S."/>
            <person name="Samson R.A."/>
            <person name="Sandor E."/>
            <person name="Sanguinetti M."/>
            <person name="Schuetze T."/>
            <person name="Sepcic K."/>
            <person name="Shelest E."/>
            <person name="Sherlock G."/>
            <person name="Sophianopoulou V."/>
            <person name="Squina F.M."/>
            <person name="Sun H."/>
            <person name="Susca A."/>
            <person name="Todd R.B."/>
            <person name="Tsang A."/>
            <person name="Unkles S.E."/>
            <person name="van de Wiele N."/>
            <person name="van Rossen-Uffink D."/>
            <person name="Oliveira J.V."/>
            <person name="Vesth T.C."/>
            <person name="Visser J."/>
            <person name="Yu J.-H."/>
            <person name="Zhou M."/>
            <person name="Andersen M.R."/>
            <person name="Archer D.B."/>
            <person name="Baker S.E."/>
            <person name="Benoit I."/>
            <person name="Brakhage A.A."/>
            <person name="Braus G.H."/>
            <person name="Fischer R."/>
            <person name="Frisvad J.C."/>
            <person name="Goldman G.H."/>
            <person name="Houbraken J."/>
            <person name="Oakley B."/>
            <person name="Pocsi I."/>
            <person name="Scazzocchio C."/>
            <person name="Seiboth B."/>
            <person name="vanKuyk P.A."/>
            <person name="Wortman J."/>
            <person name="Dyer P.S."/>
            <person name="Grigoriev I.V."/>
        </authorList>
    </citation>
    <scope>NUCLEOTIDE SEQUENCE [LARGE SCALE GENOMIC DNA]</scope>
    <source>
        <strain evidence="4">ITEM 5010</strain>
    </source>
</reference>